<keyword evidence="2 5" id="KW-0012">Acyltransferase</keyword>
<evidence type="ECO:0000313" key="5">
    <source>
        <dbReference type="EMBL" id="GAB98021.1"/>
    </source>
</evidence>
<dbReference type="Proteomes" id="UP000008366">
    <property type="component" value="Unassembled WGS sequence"/>
</dbReference>
<keyword evidence="6" id="KW-1185">Reference proteome</keyword>
<dbReference type="RefSeq" id="WP_006594553.1">
    <property type="nucleotide sequence ID" value="NZ_BAHD01000094.1"/>
</dbReference>
<dbReference type="GO" id="GO:0006654">
    <property type="term" value="P:phosphatidic acid biosynthetic process"/>
    <property type="evidence" value="ECO:0007669"/>
    <property type="project" value="TreeGrafter"/>
</dbReference>
<evidence type="ECO:0000259" key="4">
    <source>
        <dbReference type="SMART" id="SM00563"/>
    </source>
</evidence>
<organism evidence="5 6">
    <name type="scientific">Kineosphaera limosa NBRC 100340</name>
    <dbReference type="NCBI Taxonomy" id="1184609"/>
    <lineage>
        <taxon>Bacteria</taxon>
        <taxon>Bacillati</taxon>
        <taxon>Actinomycetota</taxon>
        <taxon>Actinomycetes</taxon>
        <taxon>Micrococcales</taxon>
        <taxon>Dermatophilaceae</taxon>
        <taxon>Kineosphaera</taxon>
    </lineage>
</organism>
<dbReference type="SUPFAM" id="SSF69593">
    <property type="entry name" value="Glycerol-3-phosphate (1)-acyltransferase"/>
    <property type="match status" value="1"/>
</dbReference>
<evidence type="ECO:0000313" key="6">
    <source>
        <dbReference type="Proteomes" id="UP000008366"/>
    </source>
</evidence>
<reference evidence="5 6" key="1">
    <citation type="submission" date="2012-08" db="EMBL/GenBank/DDBJ databases">
        <title>Whole genome shotgun sequence of Kineosphaera limosa NBRC 100340.</title>
        <authorList>
            <person name="Yoshida I."/>
            <person name="Isaki S."/>
            <person name="Hosoyama A."/>
            <person name="Tsuchikane K."/>
            <person name="Katsumata H."/>
            <person name="Ando Y."/>
            <person name="Ohji S."/>
            <person name="Hamada M."/>
            <person name="Tamura T."/>
            <person name="Yamazoe A."/>
            <person name="Yamazaki S."/>
            <person name="Fujita N."/>
        </authorList>
    </citation>
    <scope>NUCLEOTIDE SEQUENCE [LARGE SCALE GENOMIC DNA]</scope>
    <source>
        <strain evidence="5 6">NBRC 100340</strain>
    </source>
</reference>
<dbReference type="GO" id="GO:0003841">
    <property type="term" value="F:1-acylglycerol-3-phosphate O-acyltransferase activity"/>
    <property type="evidence" value="ECO:0007669"/>
    <property type="project" value="TreeGrafter"/>
</dbReference>
<dbReference type="STRING" id="1184609.KILIM_094_00220"/>
<dbReference type="AlphaFoldDB" id="K6WW15"/>
<name>K6WW15_9MICO</name>
<dbReference type="InterPro" id="IPR002123">
    <property type="entry name" value="Plipid/glycerol_acylTrfase"/>
</dbReference>
<dbReference type="EMBL" id="BAHD01000094">
    <property type="protein sequence ID" value="GAB98021.1"/>
    <property type="molecule type" value="Genomic_DNA"/>
</dbReference>
<dbReference type="eggNOG" id="COG0204">
    <property type="taxonomic scope" value="Bacteria"/>
</dbReference>
<feature type="region of interest" description="Disordered" evidence="3">
    <location>
        <begin position="234"/>
        <end position="256"/>
    </location>
</feature>
<protein>
    <submittedName>
        <fullName evidence="5">Putative acyltransferase</fullName>
    </submittedName>
</protein>
<keyword evidence="1 5" id="KW-0808">Transferase</keyword>
<accession>K6WW15</accession>
<dbReference type="PANTHER" id="PTHR10434:SF55">
    <property type="entry name" value="POSSIBLE ACYLTRANSFERASE"/>
    <property type="match status" value="1"/>
</dbReference>
<evidence type="ECO:0000256" key="1">
    <source>
        <dbReference type="ARBA" id="ARBA00022679"/>
    </source>
</evidence>
<sequence length="256" mass="27774">MVGRSGAWAAYPGRPPLSLAYRNAVRTVRPVVRALTRQDWQGMQHLPREGGCVVAANHISHADPFAVAHFLLDNGHPPFFLGKASLFELPVLGRWLGACEQIPVHRGSGRAADAYRDAVAAVRAGRCVVIMPESTITKDPQGWPMLGKTGAARLALEVGAPVLPLAQWGARELLDVDGTFRPWRRPVMHMLLGPPVPLDDLRDQPVSAVALRAATARIMAAITAGVAQLRHEEAPTDVWDQTSGRRVPVPEQRMNG</sequence>
<dbReference type="Pfam" id="PF01553">
    <property type="entry name" value="Acyltransferase"/>
    <property type="match status" value="1"/>
</dbReference>
<evidence type="ECO:0000256" key="2">
    <source>
        <dbReference type="ARBA" id="ARBA00023315"/>
    </source>
</evidence>
<dbReference type="CDD" id="cd07989">
    <property type="entry name" value="LPLAT_AGPAT-like"/>
    <property type="match status" value="1"/>
</dbReference>
<proteinExistence type="predicted"/>
<feature type="domain" description="Phospholipid/glycerol acyltransferase" evidence="4">
    <location>
        <begin position="52"/>
        <end position="170"/>
    </location>
</feature>
<gene>
    <name evidence="5" type="ORF">KILIM_094_00220</name>
</gene>
<dbReference type="OrthoDB" id="9806008at2"/>
<comment type="caution">
    <text evidence="5">The sequence shown here is derived from an EMBL/GenBank/DDBJ whole genome shotgun (WGS) entry which is preliminary data.</text>
</comment>
<dbReference type="PANTHER" id="PTHR10434">
    <property type="entry name" value="1-ACYL-SN-GLYCEROL-3-PHOSPHATE ACYLTRANSFERASE"/>
    <property type="match status" value="1"/>
</dbReference>
<dbReference type="SMART" id="SM00563">
    <property type="entry name" value="PlsC"/>
    <property type="match status" value="1"/>
</dbReference>
<evidence type="ECO:0000256" key="3">
    <source>
        <dbReference type="SAM" id="MobiDB-lite"/>
    </source>
</evidence>
<dbReference type="GO" id="GO:0005886">
    <property type="term" value="C:plasma membrane"/>
    <property type="evidence" value="ECO:0007669"/>
    <property type="project" value="TreeGrafter"/>
</dbReference>